<reference evidence="2 3" key="1">
    <citation type="submission" date="2013-02" db="EMBL/GenBank/DDBJ databases">
        <title>Draft Genome Sequence of Streptomyces aurantiacus, Which Produces Setomimycin.</title>
        <authorList>
            <person name="Gruening B.A."/>
            <person name="Praeg A."/>
            <person name="Erxleben A."/>
            <person name="Guenther S."/>
            <person name="Mueller M."/>
        </authorList>
    </citation>
    <scope>NUCLEOTIDE SEQUENCE [LARGE SCALE GENOMIC DNA]</scope>
    <source>
        <strain evidence="2 3">JA 4570</strain>
    </source>
</reference>
<sequence length="240" mass="25635">MVISSGSGDASGSPGNASGSPSEVRNTQSGVVLGSSLQTGAVHGDVHVHLAAETTAQSAVDIAAVLQAALGSPADVFRREVLEQLLADLEVVHQDYLVMFESLLERTPAAWEYQTPDFAARVRAVAELLRRLRVVYEPVRVRVHATAEALRGTAVPGPERAFVDTVLAYFPTGELRVDEEHHPWRTSGTAVLDHLYRALDGELGQELGALVAATLALHRQRWLEVCRSYAALRLGGGAGA</sequence>
<comment type="caution">
    <text evidence="2">The sequence shown here is derived from an EMBL/GenBank/DDBJ whole genome shotgun (WGS) entry which is preliminary data.</text>
</comment>
<dbReference type="PATRIC" id="fig|1286094.4.peg.6051"/>
<protein>
    <submittedName>
        <fullName evidence="2">Uncharacterized protein</fullName>
    </submittedName>
</protein>
<evidence type="ECO:0000313" key="2">
    <source>
        <dbReference type="EMBL" id="EPH40800.1"/>
    </source>
</evidence>
<feature type="region of interest" description="Disordered" evidence="1">
    <location>
        <begin position="1"/>
        <end position="27"/>
    </location>
</feature>
<dbReference type="AlphaFoldDB" id="S3ZQX2"/>
<accession>S3ZQX2</accession>
<evidence type="ECO:0000313" key="3">
    <source>
        <dbReference type="Proteomes" id="UP000014629"/>
    </source>
</evidence>
<feature type="compositionally biased region" description="Low complexity" evidence="1">
    <location>
        <begin position="1"/>
        <end position="22"/>
    </location>
</feature>
<dbReference type="Proteomes" id="UP000014629">
    <property type="component" value="Unassembled WGS sequence"/>
</dbReference>
<proteinExistence type="predicted"/>
<evidence type="ECO:0000256" key="1">
    <source>
        <dbReference type="SAM" id="MobiDB-lite"/>
    </source>
</evidence>
<keyword evidence="3" id="KW-1185">Reference proteome</keyword>
<name>S3ZQX2_9ACTN</name>
<gene>
    <name evidence="2" type="ORF">STRAU_6124</name>
</gene>
<dbReference type="EMBL" id="AOPZ01000362">
    <property type="protein sequence ID" value="EPH40800.1"/>
    <property type="molecule type" value="Genomic_DNA"/>
</dbReference>
<organism evidence="2 3">
    <name type="scientific">Streptomyces aurantiacus JA 4570</name>
    <dbReference type="NCBI Taxonomy" id="1286094"/>
    <lineage>
        <taxon>Bacteria</taxon>
        <taxon>Bacillati</taxon>
        <taxon>Actinomycetota</taxon>
        <taxon>Actinomycetes</taxon>
        <taxon>Kitasatosporales</taxon>
        <taxon>Streptomycetaceae</taxon>
        <taxon>Streptomyces</taxon>
        <taxon>Streptomyces aurantiacus group</taxon>
    </lineage>
</organism>